<accession>A0A8H6S3E2</accession>
<gene>
    <name evidence="1" type="ORF">MIND_01275200</name>
</gene>
<dbReference type="RefSeq" id="XP_037214433.1">
    <property type="nucleotide sequence ID" value="XM_037369227.1"/>
</dbReference>
<reference evidence="1" key="1">
    <citation type="submission" date="2020-05" db="EMBL/GenBank/DDBJ databases">
        <title>Mycena genomes resolve the evolution of fungal bioluminescence.</title>
        <authorList>
            <person name="Tsai I.J."/>
        </authorList>
    </citation>
    <scope>NUCLEOTIDE SEQUENCE</scope>
    <source>
        <strain evidence="1">171206Taipei</strain>
    </source>
</reference>
<protein>
    <submittedName>
        <fullName evidence="1">Uncharacterized protein</fullName>
    </submittedName>
</protein>
<dbReference type="GeneID" id="59351743"/>
<sequence length="234" mass="25957">MPPLARYPTNTSIRSWWSDSNPAGATINLHTLAKPLLRVMYDREVRKLLKLGPGNENSGETVALLMRYLGARYVAASTKIVILGRLSRVVPEYREALLEYRDCITTLLHTIDTRNLSVDTPNNREFLRTICLIGFPPLPPLSVADCALALLTRAPSASERPMKANRWGNLVEFSLCATDGEPNGGIFVWTEDLVEPENSSGTQNYLLSGVDVTLELRRIEQSLYELPRACGGKG</sequence>
<organism evidence="1 2">
    <name type="scientific">Mycena indigotica</name>
    <dbReference type="NCBI Taxonomy" id="2126181"/>
    <lineage>
        <taxon>Eukaryota</taxon>
        <taxon>Fungi</taxon>
        <taxon>Dikarya</taxon>
        <taxon>Basidiomycota</taxon>
        <taxon>Agaricomycotina</taxon>
        <taxon>Agaricomycetes</taxon>
        <taxon>Agaricomycetidae</taxon>
        <taxon>Agaricales</taxon>
        <taxon>Marasmiineae</taxon>
        <taxon>Mycenaceae</taxon>
        <taxon>Mycena</taxon>
    </lineage>
</organism>
<comment type="caution">
    <text evidence="1">The sequence shown here is derived from an EMBL/GenBank/DDBJ whole genome shotgun (WGS) entry which is preliminary data.</text>
</comment>
<dbReference type="OrthoDB" id="2977280at2759"/>
<evidence type="ECO:0000313" key="1">
    <source>
        <dbReference type="EMBL" id="KAF7291311.1"/>
    </source>
</evidence>
<evidence type="ECO:0000313" key="2">
    <source>
        <dbReference type="Proteomes" id="UP000636479"/>
    </source>
</evidence>
<dbReference type="AlphaFoldDB" id="A0A8H6S3E2"/>
<dbReference type="Proteomes" id="UP000636479">
    <property type="component" value="Unassembled WGS sequence"/>
</dbReference>
<proteinExistence type="predicted"/>
<name>A0A8H6S3E2_9AGAR</name>
<dbReference type="EMBL" id="JACAZF010000013">
    <property type="protein sequence ID" value="KAF7291311.1"/>
    <property type="molecule type" value="Genomic_DNA"/>
</dbReference>
<keyword evidence="2" id="KW-1185">Reference proteome</keyword>